<reference evidence="7 9" key="1">
    <citation type="journal article" date="2013" name="Curr. Biol.">
        <title>Shared signatures of parasitism and phylogenomics unite Cryptomycota and microsporidia.</title>
        <authorList>
            <person name="James T.Y."/>
            <person name="Pelin A."/>
            <person name="Bonen L."/>
            <person name="Ahrendt S."/>
            <person name="Sain D."/>
            <person name="Corradi N."/>
            <person name="Stajich J.E."/>
        </authorList>
    </citation>
    <scope>NUCLEOTIDE SEQUENCE [LARGE SCALE GENOMIC DNA]</scope>
    <source>
        <strain evidence="7">CSF55</strain>
        <strain evidence="7">CSF55</strain>
    </source>
</reference>
<dbReference type="AlphaFoldDB" id="A0A075AYC2"/>
<proteinExistence type="predicted"/>
<feature type="transmembrane region" description="Helical" evidence="6">
    <location>
        <begin position="57"/>
        <end position="75"/>
    </location>
</feature>
<keyword evidence="4 6" id="KW-0472">Membrane</keyword>
<dbReference type="STRING" id="988480.A0A075AYC2"/>
<evidence type="ECO:0000256" key="4">
    <source>
        <dbReference type="ARBA" id="ARBA00023136"/>
    </source>
</evidence>
<sequence length="146" mass="16716">MQRLDHASIFIFIAATYTPICLLTLGEHEFAMPLLRNTWIIAFFGILKIFLTNESYPIIDICLYLLCGWMLAPHLNLIISHITFADTLLFLLGGMSYSIGACIFGLEKPNLMPPFFEYHELFHVLTIIGHLCFYFPILNAIQNNSK</sequence>
<keyword evidence="9" id="KW-1185">Reference proteome</keyword>
<evidence type="ECO:0000313" key="8">
    <source>
        <dbReference type="EMBL" id="RKP20640.1"/>
    </source>
</evidence>
<name>A0A075AYC2_ROZAC</name>
<accession>A0A075AYC2</accession>
<dbReference type="GO" id="GO:0016020">
    <property type="term" value="C:membrane"/>
    <property type="evidence" value="ECO:0007669"/>
    <property type="project" value="UniProtKB-SubCell"/>
</dbReference>
<evidence type="ECO:0000256" key="6">
    <source>
        <dbReference type="SAM" id="Phobius"/>
    </source>
</evidence>
<dbReference type="Pfam" id="PF03006">
    <property type="entry name" value="HlyIII"/>
    <property type="match status" value="1"/>
</dbReference>
<dbReference type="HOGENOM" id="CLU_148852_0_0_1"/>
<gene>
    <name evidence="7" type="ORF">O9G_000673</name>
    <name evidence="8" type="ORF">ROZALSC1DRAFT_27893</name>
</gene>
<evidence type="ECO:0000256" key="5">
    <source>
        <dbReference type="PIRSR" id="PIRSR604254-1"/>
    </source>
</evidence>
<feature type="binding site" evidence="5">
    <location>
        <position position="123"/>
    </location>
    <ligand>
        <name>Zn(2+)</name>
        <dbReference type="ChEBI" id="CHEBI:29105"/>
    </ligand>
</feature>
<dbReference type="EMBL" id="KE560848">
    <property type="protein sequence ID" value="EPZ35277.1"/>
    <property type="molecule type" value="Genomic_DNA"/>
</dbReference>
<evidence type="ECO:0000256" key="2">
    <source>
        <dbReference type="ARBA" id="ARBA00022692"/>
    </source>
</evidence>
<feature type="transmembrane region" description="Helical" evidence="6">
    <location>
        <begin position="6"/>
        <end position="25"/>
    </location>
</feature>
<keyword evidence="3 6" id="KW-1133">Transmembrane helix</keyword>
<feature type="transmembrane region" description="Helical" evidence="6">
    <location>
        <begin position="87"/>
        <end position="106"/>
    </location>
</feature>
<keyword evidence="2 6" id="KW-0812">Transmembrane</keyword>
<dbReference type="OMA" id="FFEYHEL"/>
<dbReference type="InterPro" id="IPR004254">
    <property type="entry name" value="AdipoR/HlyIII-related"/>
</dbReference>
<evidence type="ECO:0000313" key="9">
    <source>
        <dbReference type="Proteomes" id="UP000030755"/>
    </source>
</evidence>
<evidence type="ECO:0000313" key="10">
    <source>
        <dbReference type="Proteomes" id="UP000281549"/>
    </source>
</evidence>
<dbReference type="Proteomes" id="UP000281549">
    <property type="component" value="Unassembled WGS sequence"/>
</dbReference>
<dbReference type="EMBL" id="ML005037">
    <property type="protein sequence ID" value="RKP20640.1"/>
    <property type="molecule type" value="Genomic_DNA"/>
</dbReference>
<keyword evidence="5" id="KW-0862">Zinc</keyword>
<evidence type="ECO:0000256" key="1">
    <source>
        <dbReference type="ARBA" id="ARBA00004141"/>
    </source>
</evidence>
<feature type="transmembrane region" description="Helical" evidence="6">
    <location>
        <begin position="121"/>
        <end position="141"/>
    </location>
</feature>
<keyword evidence="5" id="KW-0479">Metal-binding</keyword>
<dbReference type="Proteomes" id="UP000030755">
    <property type="component" value="Unassembled WGS sequence"/>
</dbReference>
<evidence type="ECO:0000313" key="7">
    <source>
        <dbReference type="EMBL" id="EPZ35277.1"/>
    </source>
</evidence>
<feature type="binding site" evidence="5">
    <location>
        <position position="119"/>
    </location>
    <ligand>
        <name>Zn(2+)</name>
        <dbReference type="ChEBI" id="CHEBI:29105"/>
    </ligand>
</feature>
<protein>
    <submittedName>
        <fullName evidence="7">Hly-III-related domain-containing protein</fullName>
    </submittedName>
</protein>
<dbReference type="OrthoDB" id="529367at2759"/>
<evidence type="ECO:0000256" key="3">
    <source>
        <dbReference type="ARBA" id="ARBA00022989"/>
    </source>
</evidence>
<organism evidence="7 9">
    <name type="scientific">Rozella allomycis (strain CSF55)</name>
    <dbReference type="NCBI Taxonomy" id="988480"/>
    <lineage>
        <taxon>Eukaryota</taxon>
        <taxon>Fungi</taxon>
        <taxon>Fungi incertae sedis</taxon>
        <taxon>Cryptomycota</taxon>
        <taxon>Cryptomycota incertae sedis</taxon>
        <taxon>Rozella</taxon>
    </lineage>
</organism>
<comment type="subcellular location">
    <subcellularLocation>
        <location evidence="1">Membrane</location>
        <topology evidence="1">Multi-pass membrane protein</topology>
    </subcellularLocation>
</comment>
<reference evidence="10" key="2">
    <citation type="journal article" date="2018" name="Nat. Microbiol.">
        <title>Leveraging single-cell genomics to expand the fungal tree of life.</title>
        <authorList>
            <person name="Ahrendt S.R."/>
            <person name="Quandt C.A."/>
            <person name="Ciobanu D."/>
            <person name="Clum A."/>
            <person name="Salamov A."/>
            <person name="Andreopoulos B."/>
            <person name="Cheng J.F."/>
            <person name="Woyke T."/>
            <person name="Pelin A."/>
            <person name="Henrissat B."/>
            <person name="Reynolds N.K."/>
            <person name="Benny G.L."/>
            <person name="Smith M.E."/>
            <person name="James T.Y."/>
            <person name="Grigoriev I.V."/>
        </authorList>
    </citation>
    <scope>NUCLEOTIDE SEQUENCE [LARGE SCALE GENOMIC DNA]</scope>
    <source>
        <strain evidence="10">CSF55</strain>
    </source>
</reference>
<dbReference type="GO" id="GO:0046872">
    <property type="term" value="F:metal ion binding"/>
    <property type="evidence" value="ECO:0007669"/>
    <property type="project" value="UniProtKB-KW"/>
</dbReference>
<reference evidence="8" key="3">
    <citation type="submission" date="2018-08" db="EMBL/GenBank/DDBJ databases">
        <title>Leveraging single-cell genomics to expand the Fungal Tree of Life.</title>
        <authorList>
            <consortium name="DOE Joint Genome Institute"/>
            <person name="Ahrendt S.R."/>
            <person name="Quandt C.A."/>
            <person name="Ciobanu D."/>
            <person name="Clum A."/>
            <person name="Salamov A."/>
            <person name="Andreopoulos B."/>
            <person name="Cheng J.-F."/>
            <person name="Woyke T."/>
            <person name="Pelin A."/>
            <person name="Henrissat B."/>
            <person name="Reynolds N."/>
            <person name="Benny G.L."/>
            <person name="Smith M.E."/>
            <person name="James T.Y."/>
            <person name="Grigoriev I.V."/>
        </authorList>
    </citation>
    <scope>NUCLEOTIDE SEQUENCE</scope>
    <source>
        <strain evidence="8">CSF55</strain>
    </source>
</reference>